<dbReference type="Proteomes" id="UP001316184">
    <property type="component" value="Chromosome"/>
</dbReference>
<dbReference type="RefSeq" id="WP_232402884.1">
    <property type="nucleotide sequence ID" value="NZ_CP102173.1"/>
</dbReference>
<name>A0ABY5MB14_9ACTN</name>
<dbReference type="EMBL" id="CP102173">
    <property type="protein sequence ID" value="UUP13873.1"/>
    <property type="molecule type" value="Genomic_DNA"/>
</dbReference>
<evidence type="ECO:0000313" key="2">
    <source>
        <dbReference type="Proteomes" id="UP001316184"/>
    </source>
</evidence>
<protein>
    <submittedName>
        <fullName evidence="1">Uncharacterized protein</fullName>
    </submittedName>
</protein>
<evidence type="ECO:0000313" key="1">
    <source>
        <dbReference type="EMBL" id="UUP13873.1"/>
    </source>
</evidence>
<keyword evidence="2" id="KW-1185">Reference proteome</keyword>
<sequence>MSNDTDLDMDMSGPTVTLFGDLDALGGAVSDELSYRGLSTHAVTTPMGWINSVQHAVVRLGTPIGERAFEALAAGGTPPAHVVAVCERSRDDVSTARREKLCRQAGEHHTVTLIWHPPLELRLGDIGPDLAPRELAVAIADEVADLAGRTAPGFVERTLHPRAKGLA</sequence>
<gene>
    <name evidence="1" type="ORF">NQV15_00760</name>
</gene>
<organism evidence="1 2">
    <name type="scientific">Aeromicrobium wangtongii</name>
    <dbReference type="NCBI Taxonomy" id="2969247"/>
    <lineage>
        <taxon>Bacteria</taxon>
        <taxon>Bacillati</taxon>
        <taxon>Actinomycetota</taxon>
        <taxon>Actinomycetes</taxon>
        <taxon>Propionibacteriales</taxon>
        <taxon>Nocardioidaceae</taxon>
        <taxon>Aeromicrobium</taxon>
    </lineage>
</organism>
<proteinExistence type="predicted"/>
<reference evidence="1 2" key="1">
    <citation type="submission" date="2022-08" db="EMBL/GenBank/DDBJ databases">
        <title>novel species in genus Aeromicrobium.</title>
        <authorList>
            <person name="Ye L."/>
        </authorList>
    </citation>
    <scope>NUCLEOTIDE SEQUENCE [LARGE SCALE GENOMIC DNA]</scope>
    <source>
        <strain evidence="2">zg-Y1379</strain>
    </source>
</reference>
<accession>A0ABY5MB14</accession>